<evidence type="ECO:0000256" key="5">
    <source>
        <dbReference type="ARBA" id="ARBA00023015"/>
    </source>
</evidence>
<dbReference type="PANTHER" id="PTHR42713">
    <property type="entry name" value="HISTIDINE KINASE-RELATED"/>
    <property type="match status" value="1"/>
</dbReference>
<dbReference type="InterPro" id="IPR018060">
    <property type="entry name" value="HTH_AraC"/>
</dbReference>
<feature type="domain" description="Response regulatory" evidence="10">
    <location>
        <begin position="3"/>
        <end position="120"/>
    </location>
</feature>
<keyword evidence="2" id="KW-0963">Cytoplasm</keyword>
<organism evidence="11 12">
    <name type="scientific">Salipaludibacillus neizhouensis</name>
    <dbReference type="NCBI Taxonomy" id="885475"/>
    <lineage>
        <taxon>Bacteria</taxon>
        <taxon>Bacillati</taxon>
        <taxon>Bacillota</taxon>
        <taxon>Bacilli</taxon>
        <taxon>Bacillales</taxon>
        <taxon>Bacillaceae</taxon>
    </lineage>
</organism>
<proteinExistence type="predicted"/>
<dbReference type="SMART" id="SM00448">
    <property type="entry name" value="REC"/>
    <property type="match status" value="1"/>
</dbReference>
<dbReference type="CDD" id="cd17536">
    <property type="entry name" value="REC_YesN-like"/>
    <property type="match status" value="1"/>
</dbReference>
<dbReference type="InterPro" id="IPR011006">
    <property type="entry name" value="CheY-like_superfamily"/>
</dbReference>
<dbReference type="InterPro" id="IPR051552">
    <property type="entry name" value="HptR"/>
</dbReference>
<accession>A0A3A9K209</accession>
<keyword evidence="12" id="KW-1185">Reference proteome</keyword>
<dbReference type="GO" id="GO:0000160">
    <property type="term" value="P:phosphorelay signal transduction system"/>
    <property type="evidence" value="ECO:0007669"/>
    <property type="project" value="UniProtKB-KW"/>
</dbReference>
<dbReference type="PROSITE" id="PS01124">
    <property type="entry name" value="HTH_ARAC_FAMILY_2"/>
    <property type="match status" value="1"/>
</dbReference>
<dbReference type="Gene3D" id="3.40.50.2300">
    <property type="match status" value="1"/>
</dbReference>
<comment type="caution">
    <text evidence="11">The sequence shown here is derived from an EMBL/GenBank/DDBJ whole genome shotgun (WGS) entry which is preliminary data.</text>
</comment>
<dbReference type="Pfam" id="PF12833">
    <property type="entry name" value="HTH_18"/>
    <property type="match status" value="1"/>
</dbReference>
<dbReference type="OrthoDB" id="9794370at2"/>
<evidence type="ECO:0000256" key="7">
    <source>
        <dbReference type="ARBA" id="ARBA00023163"/>
    </source>
</evidence>
<feature type="domain" description="HTH araC/xylS-type" evidence="9">
    <location>
        <begin position="414"/>
        <end position="516"/>
    </location>
</feature>
<keyword evidence="5" id="KW-0805">Transcription regulation</keyword>
<reference evidence="11 12" key="1">
    <citation type="submission" date="2017-10" db="EMBL/GenBank/DDBJ databases">
        <title>Bacillus sp. nov., a halophilic bacterium isolated from a Keqin Lake.</title>
        <authorList>
            <person name="Wang H."/>
        </authorList>
    </citation>
    <scope>NUCLEOTIDE SEQUENCE [LARGE SCALE GENOMIC DNA]</scope>
    <source>
        <strain evidence="11 12">KCTC 13187</strain>
    </source>
</reference>
<keyword evidence="6 11" id="KW-0238">DNA-binding</keyword>
<sequence>MYDVLVVDDEINILEGIAAIVDWESIGARLAGKSSNGKMAFERIKENPPDIVVTDIKMPGMNGIELIEAVYDIFPDIRFIVLSGFNEFEFAKTAMRCGVKHYLLKPSNEKKIEEALKQIVDELDMGEEKEQFIKGIQKNLQKVIPKAKEQFLREFIINKKYDLKELSYYRELFGMEEKTESYRLLAFIIDDKNDYENLLILKEMVTSELGKARRILLSTIISERIVLLIDDSPTHSLIEKIKRVQEKWQSYYDSNFTTSISSISSITNLHSLYQEILEGMSQRFYLGSGGIVTANDIYVEESSHHARSFNHEELILAIRSGNEKEAVSYLNQFFHDLTNTKAEVQIVRSHCFELLMSLIRQTKTDVMDDMFKKVKDFHTYSTLQEIEKFIKKMALEIVEINYEAKKTTQNKIVNQVLVYTNAHVGEEALSLSYIASDVFFMNPDYLGKLFKKETGDKFSTYLMRLRMSEATKLIQQTDEVRVFEVAEAVGFGNNPRYFSQVFKKHTGYTPSEYKKISS</sequence>
<gene>
    <name evidence="11" type="ORF">CR203_11735</name>
</gene>
<dbReference type="PROSITE" id="PS50110">
    <property type="entry name" value="RESPONSE_REGULATORY"/>
    <property type="match status" value="1"/>
</dbReference>
<dbReference type="Gene3D" id="1.10.10.60">
    <property type="entry name" value="Homeodomain-like"/>
    <property type="match status" value="2"/>
</dbReference>
<dbReference type="Pfam" id="PF00072">
    <property type="entry name" value="Response_reg"/>
    <property type="match status" value="1"/>
</dbReference>
<dbReference type="AlphaFoldDB" id="A0A3A9K209"/>
<evidence type="ECO:0000259" key="9">
    <source>
        <dbReference type="PROSITE" id="PS01124"/>
    </source>
</evidence>
<dbReference type="Proteomes" id="UP000281498">
    <property type="component" value="Unassembled WGS sequence"/>
</dbReference>
<dbReference type="SUPFAM" id="SSF46689">
    <property type="entry name" value="Homeodomain-like"/>
    <property type="match status" value="1"/>
</dbReference>
<dbReference type="RefSeq" id="WP_110937339.1">
    <property type="nucleotide sequence ID" value="NZ_KZ614146.1"/>
</dbReference>
<evidence type="ECO:0000256" key="2">
    <source>
        <dbReference type="ARBA" id="ARBA00022490"/>
    </source>
</evidence>
<dbReference type="InterPro" id="IPR009057">
    <property type="entry name" value="Homeodomain-like_sf"/>
</dbReference>
<evidence type="ECO:0000256" key="4">
    <source>
        <dbReference type="ARBA" id="ARBA00023012"/>
    </source>
</evidence>
<dbReference type="InterPro" id="IPR001789">
    <property type="entry name" value="Sig_transdc_resp-reg_receiver"/>
</dbReference>
<feature type="modified residue" description="4-aspartylphosphate" evidence="8">
    <location>
        <position position="55"/>
    </location>
</feature>
<dbReference type="SUPFAM" id="SSF52172">
    <property type="entry name" value="CheY-like"/>
    <property type="match status" value="1"/>
</dbReference>
<evidence type="ECO:0000259" key="10">
    <source>
        <dbReference type="PROSITE" id="PS50110"/>
    </source>
</evidence>
<keyword evidence="4" id="KW-0902">Two-component regulatory system</keyword>
<dbReference type="SMART" id="SM00342">
    <property type="entry name" value="HTH_ARAC"/>
    <property type="match status" value="1"/>
</dbReference>
<name>A0A3A9K209_9BACI</name>
<dbReference type="GO" id="GO:0003700">
    <property type="term" value="F:DNA-binding transcription factor activity"/>
    <property type="evidence" value="ECO:0007669"/>
    <property type="project" value="InterPro"/>
</dbReference>
<dbReference type="GO" id="GO:0043565">
    <property type="term" value="F:sequence-specific DNA binding"/>
    <property type="evidence" value="ECO:0007669"/>
    <property type="project" value="InterPro"/>
</dbReference>
<evidence type="ECO:0000256" key="3">
    <source>
        <dbReference type="ARBA" id="ARBA00022553"/>
    </source>
</evidence>
<evidence type="ECO:0000313" key="12">
    <source>
        <dbReference type="Proteomes" id="UP000281498"/>
    </source>
</evidence>
<evidence type="ECO:0000313" key="11">
    <source>
        <dbReference type="EMBL" id="RKL67174.1"/>
    </source>
</evidence>
<evidence type="ECO:0000256" key="1">
    <source>
        <dbReference type="ARBA" id="ARBA00004496"/>
    </source>
</evidence>
<evidence type="ECO:0000256" key="6">
    <source>
        <dbReference type="ARBA" id="ARBA00023125"/>
    </source>
</evidence>
<comment type="subcellular location">
    <subcellularLocation>
        <location evidence="1">Cytoplasm</location>
    </subcellularLocation>
</comment>
<evidence type="ECO:0000256" key="8">
    <source>
        <dbReference type="PROSITE-ProRule" id="PRU00169"/>
    </source>
</evidence>
<keyword evidence="3 8" id="KW-0597">Phosphoprotein</keyword>
<dbReference type="GO" id="GO:0005737">
    <property type="term" value="C:cytoplasm"/>
    <property type="evidence" value="ECO:0007669"/>
    <property type="project" value="UniProtKB-SubCell"/>
</dbReference>
<protein>
    <submittedName>
        <fullName evidence="11">DNA-binding response regulator</fullName>
    </submittedName>
</protein>
<dbReference type="PANTHER" id="PTHR42713:SF3">
    <property type="entry name" value="TRANSCRIPTIONAL REGULATORY PROTEIN HPTR"/>
    <property type="match status" value="1"/>
</dbReference>
<keyword evidence="7" id="KW-0804">Transcription</keyword>
<dbReference type="EMBL" id="PDOE01000004">
    <property type="protein sequence ID" value="RKL67174.1"/>
    <property type="molecule type" value="Genomic_DNA"/>
</dbReference>